<keyword evidence="2" id="KW-1185">Reference proteome</keyword>
<sequence length="283" mass="32841">MAIESTAITDDVMFQNVMKDPVTCQMLIQSILPKLKIERLEVHTQERVVDDRKHKSVIMDIWAKEMGKDGPARQYDVEMQVADQHHMDLRARYYMSRLDTESLRAGKNYSELPPSYVIFLCPFDPMGTGLREYDFVYRCNQDFALALDTRTEIIYLNSVGDKGEVSTDLQNFFKLMNGETAPRTKFTNKIQFRMDAYSRTPEWRDHRMYIDTLVNEGKKAGKQEGIQEGIKKGKQEGKRESIINTIKAMRGERTADADILNLLKKIYGSDYSSDELKQFMKEN</sequence>
<dbReference type="Pfam" id="PF12784">
    <property type="entry name" value="PDDEXK_2"/>
    <property type="match status" value="1"/>
</dbReference>
<dbReference type="EMBL" id="AZFM01000005">
    <property type="protein sequence ID" value="KRL90913.1"/>
    <property type="molecule type" value="Genomic_DNA"/>
</dbReference>
<proteinExistence type="predicted"/>
<organism evidence="1 2">
    <name type="scientific">Lactobacillus kalixensis DSM 16043</name>
    <dbReference type="NCBI Taxonomy" id="1423763"/>
    <lineage>
        <taxon>Bacteria</taxon>
        <taxon>Bacillati</taxon>
        <taxon>Bacillota</taxon>
        <taxon>Bacilli</taxon>
        <taxon>Lactobacillales</taxon>
        <taxon>Lactobacillaceae</taxon>
        <taxon>Lactobacillus</taxon>
    </lineage>
</organism>
<evidence type="ECO:0000313" key="2">
    <source>
        <dbReference type="Proteomes" id="UP000051036"/>
    </source>
</evidence>
<protein>
    <recommendedName>
        <fullName evidence="3">Rpn family recombination-promoting nuclease/putative transposase</fullName>
    </recommendedName>
</protein>
<dbReference type="NCBIfam" id="TIGR01784">
    <property type="entry name" value="T_den_put_tspse"/>
    <property type="match status" value="1"/>
</dbReference>
<dbReference type="OrthoDB" id="9775482at2"/>
<dbReference type="PATRIC" id="fig|1423763.3.peg.1547"/>
<accession>A0A0R1UC12</accession>
<gene>
    <name evidence="1" type="ORF">FC46_GL001523</name>
</gene>
<reference evidence="1 2" key="1">
    <citation type="journal article" date="2015" name="Genome Announc.">
        <title>Expanding the biotechnology potential of lactobacilli through comparative genomics of 213 strains and associated genera.</title>
        <authorList>
            <person name="Sun Z."/>
            <person name="Harris H.M."/>
            <person name="McCann A."/>
            <person name="Guo C."/>
            <person name="Argimon S."/>
            <person name="Zhang W."/>
            <person name="Yang X."/>
            <person name="Jeffery I.B."/>
            <person name="Cooney J.C."/>
            <person name="Kagawa T.F."/>
            <person name="Liu W."/>
            <person name="Song Y."/>
            <person name="Salvetti E."/>
            <person name="Wrobel A."/>
            <person name="Rasinkangas P."/>
            <person name="Parkhill J."/>
            <person name="Rea M.C."/>
            <person name="O'Sullivan O."/>
            <person name="Ritari J."/>
            <person name="Douillard F.P."/>
            <person name="Paul Ross R."/>
            <person name="Yang R."/>
            <person name="Briner A.E."/>
            <person name="Felis G.E."/>
            <person name="de Vos W.M."/>
            <person name="Barrangou R."/>
            <person name="Klaenhammer T.R."/>
            <person name="Caufield P.W."/>
            <person name="Cui Y."/>
            <person name="Zhang H."/>
            <person name="O'Toole P.W."/>
        </authorList>
    </citation>
    <scope>NUCLEOTIDE SEQUENCE [LARGE SCALE GENOMIC DNA]</scope>
    <source>
        <strain evidence="1 2">DSM 16043</strain>
    </source>
</reference>
<dbReference type="PANTHER" id="PTHR41317">
    <property type="entry name" value="PD-(D_E)XK NUCLEASE FAMILY TRANSPOSASE"/>
    <property type="match status" value="1"/>
</dbReference>
<dbReference type="AlphaFoldDB" id="A0A0R1UC12"/>
<evidence type="ECO:0008006" key="3">
    <source>
        <dbReference type="Google" id="ProtNLM"/>
    </source>
</evidence>
<evidence type="ECO:0000313" key="1">
    <source>
        <dbReference type="EMBL" id="KRL90913.1"/>
    </source>
</evidence>
<dbReference type="RefSeq" id="WP_057797571.1">
    <property type="nucleotide sequence ID" value="NZ_AZFM01000005.1"/>
</dbReference>
<dbReference type="PANTHER" id="PTHR41317:SF1">
    <property type="entry name" value="PD-(D_E)XK NUCLEASE FAMILY TRANSPOSASE"/>
    <property type="match status" value="1"/>
</dbReference>
<name>A0A0R1UC12_9LACO</name>
<dbReference type="InterPro" id="IPR010106">
    <property type="entry name" value="RpnA"/>
</dbReference>
<comment type="caution">
    <text evidence="1">The sequence shown here is derived from an EMBL/GenBank/DDBJ whole genome shotgun (WGS) entry which is preliminary data.</text>
</comment>
<dbReference type="Proteomes" id="UP000051036">
    <property type="component" value="Unassembled WGS sequence"/>
</dbReference>